<feature type="compositionally biased region" description="Low complexity" evidence="1">
    <location>
        <begin position="214"/>
        <end position="224"/>
    </location>
</feature>
<gene>
    <name evidence="2" type="ORF">g.43453</name>
</gene>
<feature type="region of interest" description="Disordered" evidence="1">
    <location>
        <begin position="536"/>
        <end position="648"/>
    </location>
</feature>
<feature type="compositionally biased region" description="Basic and acidic residues" evidence="1">
    <location>
        <begin position="1475"/>
        <end position="1486"/>
    </location>
</feature>
<feature type="non-terminal residue" evidence="2">
    <location>
        <position position="1"/>
    </location>
</feature>
<feature type="compositionally biased region" description="Basic and acidic residues" evidence="1">
    <location>
        <begin position="1336"/>
        <end position="1350"/>
    </location>
</feature>
<sequence>FQPNETVTKIVPYCADLKQMTEGQVLSDTNSLKTNQTFNEEAIPRFAEETEVQELISLTSNIKTTTEALKAKISTEPSLKCIAQKEMQQIFNIAEEIQSINEPLKRASVAQQTVNVATKIEIQQILTACESLKTIEDTIKINSGKGLDIKTAIQFELQQILCSVDAVQSVKKALASQTYVESLQKHIVGENVTSIIEEKLKKSSEFTEVQEMVSSDTSSIISTESTEKGKSPDVPLIDKKQEATSISQQIDTTSEEVNNRGKSTTEPKLIIEEVLTSTDKKYPMQTLPSSDKDNTLKSIPLVGEECFTKRSKVLEVQETLVDDVSSKSPENDTDIIKKAEIGELEDNSNEDQSLIPETVKDIRSGIEKAVSSVKNKEPEHKLSSADEVSTSSRIPLLADEALTKISNVFEIEKTVISDISSQNTEKDSKKVEHADLASMDINDKNELVTQKEDVSISKEGQNIISGIENDTKYGIEEVVSSPQRKELGSILLSTDELCTTTIDPLFPEKNLSGISEVLEVKETVISDISLISTEKDLKKSELSDADKEGESKFISQTEDFTTSKEDSNIISKNETEPQLTVKDATSLKDSTKLEKPQSPSDNDRTHNKDLTDRELSTEMANTTKIQDITSSDTSSESTEKSLKKDKRQDMAFLDKDHVDNNEDIITSKDGENLIKSVKEPRLGTQESATSKDSKTFLHSLSSSDNDFSSSKVQIESKAVYDDSLTLIAETKVATNLENQIYTDIQEIQALDFGKKTEQELSILSDFIDVPSPKSIPHPKKQDLGSTENSKCLEEDLKETAATLSDSIKHAVQIETQPTCESDETTTLQRVSLPEEDRSQEVYVGKSPLGIAYHDDVQEVLSAVDYLDVATETLKSLAVQESPLTITLESEIQQFLLTTENLITFKESLQAKVVDEPFVLASVYTEYQQILSAVESLKAVKETMQAKCALEPNLPVAQTALPQILLTTQQLEHICEAIEAKMSQVQITQIAVQTEMQELLGSVQHLEKGEVKELTSIVTSTPNLKIAAQVELQQSLLSTKEVQHVTDTAKASCTHAPCIKICAKKSGVASFTPDSKTITNEEETAIEKVVLDETVKQISDITDPKIVEENVTSTKLKISETKFVKEEDETDKVLKTVEDIHKIKMTEESKPKKSEIQTTNQWDTSDKTMIITSKESEIEKIEIQIQTTVSKVGEKDYIEDKSRTSDEYQKNSKEITADDIKSTEHIAENEFEKNIKVDKIDKVPIESITQVAPDKDRSYESEENIKYKDIEKDKSFEAEFKSVGSNNTAEIKAEQSLIEINRSKLNEETRTIQNKSKANEIQEAKSKDINENTNTNDDTKNKHSDDIKRSESSQSQPPKEYHTTQKSPVNEFEKKDTGNKVEQVISPFPRTQTVDVTMDLEKENEVERDFVEEKIELGQENKETKKVSKKKKSSNLKDCSKSKEEIVMENTMKENQVKDLEISKLMEDCSVPTESGTRKEESKIVEEDRTYHDSKLKTHTHISKLKDECILDTANQKETLEIESVIKDTVEDCEKIKLNQKLDTMKQAMSEKAHETKIKDKSLVVDTTETSIKESEPTQTAENSKESDIEHKDMNATLKNEEVNVFKDAEESVKIEKTDETKIIDVDVSRESIHNREEITKTESSKDIKSINTDIKKTSKKIEKNVEHREKTKYDMKKGVEEQNELTNVEPETQESLTPTLIHSDKHIEKESVTQGESEKVTPIKVEELSKASTQPTTEADIEQKYSEKPEYGVKVKK</sequence>
<feature type="compositionally biased region" description="Basic and acidic residues" evidence="1">
    <location>
        <begin position="1741"/>
        <end position="1757"/>
    </location>
</feature>
<name>A0A1B6GEB6_9HEMI</name>
<feature type="compositionally biased region" description="Basic and acidic residues" evidence="1">
    <location>
        <begin position="225"/>
        <end position="242"/>
    </location>
</feature>
<protein>
    <submittedName>
        <fullName evidence="2">Uncharacterized protein</fullName>
    </submittedName>
</protein>
<feature type="region of interest" description="Disordered" evidence="1">
    <location>
        <begin position="1678"/>
        <end position="1757"/>
    </location>
</feature>
<feature type="region of interest" description="Disordered" evidence="1">
    <location>
        <begin position="678"/>
        <end position="703"/>
    </location>
</feature>
<feature type="compositionally biased region" description="Basic and acidic residues" evidence="1">
    <location>
        <begin position="1316"/>
        <end position="1329"/>
    </location>
</feature>
<feature type="region of interest" description="Disordered" evidence="1">
    <location>
        <begin position="1299"/>
        <end position="1395"/>
    </location>
</feature>
<feature type="compositionally biased region" description="Polar residues" evidence="1">
    <location>
        <begin position="1684"/>
        <end position="1700"/>
    </location>
</feature>
<feature type="compositionally biased region" description="Basic and acidic residues" evidence="1">
    <location>
        <begin position="1416"/>
        <end position="1425"/>
    </location>
</feature>
<feature type="compositionally biased region" description="Basic and acidic residues" evidence="1">
    <location>
        <begin position="585"/>
        <end position="616"/>
    </location>
</feature>
<evidence type="ECO:0000256" key="1">
    <source>
        <dbReference type="SAM" id="MobiDB-lite"/>
    </source>
</evidence>
<feature type="region of interest" description="Disordered" evidence="1">
    <location>
        <begin position="1467"/>
        <end position="1486"/>
    </location>
</feature>
<feature type="compositionally biased region" description="Polar residues" evidence="1">
    <location>
        <begin position="568"/>
        <end position="578"/>
    </location>
</feature>
<reference evidence="2" key="1">
    <citation type="submission" date="2015-11" db="EMBL/GenBank/DDBJ databases">
        <title>De novo transcriptome assembly of four potential Pierce s Disease insect vectors from Arizona vineyards.</title>
        <authorList>
            <person name="Tassone E.E."/>
        </authorList>
    </citation>
    <scope>NUCLEOTIDE SEQUENCE</scope>
</reference>
<feature type="compositionally biased region" description="Basic and acidic residues" evidence="1">
    <location>
        <begin position="637"/>
        <end position="648"/>
    </location>
</feature>
<feature type="compositionally biased region" description="Basic and acidic residues" evidence="1">
    <location>
        <begin position="1702"/>
        <end position="1729"/>
    </location>
</feature>
<evidence type="ECO:0000313" key="2">
    <source>
        <dbReference type="EMBL" id="JAS60761.1"/>
    </source>
</evidence>
<feature type="compositionally biased region" description="Basic and acidic residues" evidence="1">
    <location>
        <begin position="536"/>
        <end position="551"/>
    </location>
</feature>
<feature type="compositionally biased region" description="Low complexity" evidence="1">
    <location>
        <begin position="622"/>
        <end position="636"/>
    </location>
</feature>
<feature type="region of interest" description="Disordered" evidence="1">
    <location>
        <begin position="1566"/>
        <end position="1589"/>
    </location>
</feature>
<feature type="region of interest" description="Disordered" evidence="1">
    <location>
        <begin position="1416"/>
        <end position="1440"/>
    </location>
</feature>
<accession>A0A1B6GEB6</accession>
<feature type="compositionally biased region" description="Basic and acidic residues" evidence="1">
    <location>
        <begin position="1300"/>
        <end position="1309"/>
    </location>
</feature>
<proteinExistence type="predicted"/>
<feature type="region of interest" description="Disordered" evidence="1">
    <location>
        <begin position="214"/>
        <end position="263"/>
    </location>
</feature>
<organism evidence="2">
    <name type="scientific">Cuerna arida</name>
    <dbReference type="NCBI Taxonomy" id="1464854"/>
    <lineage>
        <taxon>Eukaryota</taxon>
        <taxon>Metazoa</taxon>
        <taxon>Ecdysozoa</taxon>
        <taxon>Arthropoda</taxon>
        <taxon>Hexapoda</taxon>
        <taxon>Insecta</taxon>
        <taxon>Pterygota</taxon>
        <taxon>Neoptera</taxon>
        <taxon>Paraneoptera</taxon>
        <taxon>Hemiptera</taxon>
        <taxon>Auchenorrhyncha</taxon>
        <taxon>Membracoidea</taxon>
        <taxon>Cicadellidae</taxon>
        <taxon>Cicadellinae</taxon>
        <taxon>Proconiini</taxon>
        <taxon>Cuerna</taxon>
    </lineage>
</organism>
<dbReference type="EMBL" id="GECZ01009008">
    <property type="protein sequence ID" value="JAS60761.1"/>
    <property type="molecule type" value="Transcribed_RNA"/>
</dbReference>
<feature type="compositionally biased region" description="Polar residues" evidence="1">
    <location>
        <begin position="243"/>
        <end position="256"/>
    </location>
</feature>